<keyword evidence="2" id="KW-0378">Hydrolase</keyword>
<dbReference type="EMBL" id="CAAALY010264543">
    <property type="protein sequence ID" value="VEL40345.1"/>
    <property type="molecule type" value="Genomic_DNA"/>
</dbReference>
<gene>
    <name evidence="6" type="ORF">PXEA_LOCUS33785</name>
</gene>
<evidence type="ECO:0000256" key="1">
    <source>
        <dbReference type="ARBA" id="ARBA00022741"/>
    </source>
</evidence>
<dbReference type="AlphaFoldDB" id="A0A3S5CV07"/>
<dbReference type="PANTHER" id="PTHR11472:SF34">
    <property type="entry name" value="REGULATOR OF TELOMERE ELONGATION HELICASE 1"/>
    <property type="match status" value="1"/>
</dbReference>
<dbReference type="Proteomes" id="UP000784294">
    <property type="component" value="Unassembled WGS sequence"/>
</dbReference>
<dbReference type="InterPro" id="IPR027417">
    <property type="entry name" value="P-loop_NTPase"/>
</dbReference>
<proteinExistence type="predicted"/>
<keyword evidence="1" id="KW-0547">Nucleotide-binding</keyword>
<dbReference type="SUPFAM" id="SSF52540">
    <property type="entry name" value="P-loop containing nucleoside triphosphate hydrolases"/>
    <property type="match status" value="1"/>
</dbReference>
<keyword evidence="3" id="KW-0067">ATP-binding</keyword>
<name>A0A3S5CV07_9PLAT</name>
<protein>
    <recommendedName>
        <fullName evidence="5">Helicase ATP-binding domain-containing protein</fullName>
    </recommendedName>
</protein>
<dbReference type="GO" id="GO:0016818">
    <property type="term" value="F:hydrolase activity, acting on acid anhydrides, in phosphorus-containing anhydrides"/>
    <property type="evidence" value="ECO:0007669"/>
    <property type="project" value="InterPro"/>
</dbReference>
<dbReference type="GO" id="GO:0005524">
    <property type="term" value="F:ATP binding"/>
    <property type="evidence" value="ECO:0007669"/>
    <property type="project" value="UniProtKB-KW"/>
</dbReference>
<feature type="domain" description="Helicase ATP-binding" evidence="5">
    <location>
        <begin position="113"/>
        <end position="420"/>
    </location>
</feature>
<dbReference type="Gene3D" id="3.40.50.300">
    <property type="entry name" value="P-loop containing nucleotide triphosphate hydrolases"/>
    <property type="match status" value="1"/>
</dbReference>
<dbReference type="InterPro" id="IPR006554">
    <property type="entry name" value="Helicase-like_DEXD_c2"/>
</dbReference>
<evidence type="ECO:0000313" key="7">
    <source>
        <dbReference type="Proteomes" id="UP000784294"/>
    </source>
</evidence>
<feature type="region of interest" description="Disordered" evidence="4">
    <location>
        <begin position="87"/>
        <end position="109"/>
    </location>
</feature>
<dbReference type="InterPro" id="IPR045028">
    <property type="entry name" value="DinG/Rad3-like"/>
</dbReference>
<organism evidence="6 7">
    <name type="scientific">Protopolystoma xenopodis</name>
    <dbReference type="NCBI Taxonomy" id="117903"/>
    <lineage>
        <taxon>Eukaryota</taxon>
        <taxon>Metazoa</taxon>
        <taxon>Spiralia</taxon>
        <taxon>Lophotrochozoa</taxon>
        <taxon>Platyhelminthes</taxon>
        <taxon>Monogenea</taxon>
        <taxon>Polyopisthocotylea</taxon>
        <taxon>Polystomatidea</taxon>
        <taxon>Polystomatidae</taxon>
        <taxon>Protopolystoma</taxon>
    </lineage>
</organism>
<accession>A0A3S5CV07</accession>
<dbReference type="OrthoDB" id="19182at2759"/>
<evidence type="ECO:0000313" key="6">
    <source>
        <dbReference type="EMBL" id="VEL40345.1"/>
    </source>
</evidence>
<dbReference type="InterPro" id="IPR014013">
    <property type="entry name" value="Helic_SF1/SF2_ATP-bd_DinG/Rad3"/>
</dbReference>
<dbReference type="PROSITE" id="PS51193">
    <property type="entry name" value="HELICASE_ATP_BIND_2"/>
    <property type="match status" value="1"/>
</dbReference>
<dbReference type="SMART" id="SM00488">
    <property type="entry name" value="DEXDc2"/>
    <property type="match status" value="1"/>
</dbReference>
<dbReference type="PANTHER" id="PTHR11472">
    <property type="entry name" value="DNA REPAIR DEAD HELICASE RAD3/XP-D SUBFAMILY MEMBER"/>
    <property type="match status" value="1"/>
</dbReference>
<reference evidence="6" key="1">
    <citation type="submission" date="2018-11" db="EMBL/GenBank/DDBJ databases">
        <authorList>
            <consortium name="Pathogen Informatics"/>
        </authorList>
    </citation>
    <scope>NUCLEOTIDE SEQUENCE</scope>
</reference>
<evidence type="ECO:0000256" key="4">
    <source>
        <dbReference type="SAM" id="MobiDB-lite"/>
    </source>
</evidence>
<dbReference type="GO" id="GO:0003678">
    <property type="term" value="F:DNA helicase activity"/>
    <property type="evidence" value="ECO:0007669"/>
    <property type="project" value="InterPro"/>
</dbReference>
<keyword evidence="7" id="KW-1185">Reference proteome</keyword>
<sequence length="567" mass="61679">MPKSCVDCKCSAEAIEVFQDEDETDALLANIDLNSGTLSESCDSSIPDPLSQPANLSTFAPAYPISLSNDCFDGPILPRSLDKPNFGPPLPPPLFNSPAGNSSPTDKLPDTPDFIRHFPYARPYPQQIALMSAIYNTLEAKQSGLFESPTGTGKTACLLTACLTWLLDHNRRQAIQLAQLEAQLHEFSSISNPLSSAAITPKTTRENAPTDPLRFMEASAIYSQNKNVAHHTKNQKALTSTSQDIDIATKPGGLYGTSGDKKCRKDKIIIDKFYTSAPYICVTAPNLVNNVFTTSTTNCSTLNDGYHTNTNSTPFISKDSITEGKNGDSLFGSRDVRASTDDDWISAFESLRQRKMQLKPLIEAMTFRKTALGEATAVKVAGTTELELAAVRRLLTAAASAATTSTITEATSGDPLSGRNVQLTKLHEPARIAELEAAFNQLFSVYDETALRILPIIPTPRADVARLDQSCTGVGKEEDFLLAGSNEGDILPRCYEEELEKENAAAERRLLSYAFGLDKKGIISRSVRDDSALGRESDTLPWVSSQIIYCSRLSGLWPIKLATCHIH</sequence>
<evidence type="ECO:0000259" key="5">
    <source>
        <dbReference type="PROSITE" id="PS51193"/>
    </source>
</evidence>
<evidence type="ECO:0000256" key="2">
    <source>
        <dbReference type="ARBA" id="ARBA00022801"/>
    </source>
</evidence>
<evidence type="ECO:0000256" key="3">
    <source>
        <dbReference type="ARBA" id="ARBA00022840"/>
    </source>
</evidence>
<comment type="caution">
    <text evidence="6">The sequence shown here is derived from an EMBL/GenBank/DDBJ whole genome shotgun (WGS) entry which is preliminary data.</text>
</comment>